<keyword evidence="3" id="KW-1185">Reference proteome</keyword>
<protein>
    <submittedName>
        <fullName evidence="2">Uncharacterized protein</fullName>
    </submittedName>
</protein>
<gene>
    <name evidence="2" type="ORF">GCM10010185_32270</name>
</gene>
<dbReference type="AlphaFoldDB" id="A0A918AMJ9"/>
<evidence type="ECO:0000313" key="2">
    <source>
        <dbReference type="EMBL" id="GGP57440.1"/>
    </source>
</evidence>
<comment type="caution">
    <text evidence="2">The sequence shown here is derived from an EMBL/GenBank/DDBJ whole genome shotgun (WGS) entry which is preliminary data.</text>
</comment>
<dbReference type="EMBL" id="BMRG01000005">
    <property type="protein sequence ID" value="GGP57440.1"/>
    <property type="molecule type" value="Genomic_DNA"/>
</dbReference>
<evidence type="ECO:0000256" key="1">
    <source>
        <dbReference type="SAM" id="MobiDB-lite"/>
    </source>
</evidence>
<proteinExistence type="predicted"/>
<reference evidence="2" key="1">
    <citation type="journal article" date="2014" name="Int. J. Syst. Evol. Microbiol.">
        <title>Complete genome sequence of Corynebacterium casei LMG S-19264T (=DSM 44701T), isolated from a smear-ripened cheese.</title>
        <authorList>
            <consortium name="US DOE Joint Genome Institute (JGI-PGF)"/>
            <person name="Walter F."/>
            <person name="Albersmeier A."/>
            <person name="Kalinowski J."/>
            <person name="Ruckert C."/>
        </authorList>
    </citation>
    <scope>NUCLEOTIDE SEQUENCE</scope>
    <source>
        <strain evidence="2">JCM 3313</strain>
    </source>
</reference>
<accession>A0A918AMJ9</accession>
<dbReference type="Proteomes" id="UP000639606">
    <property type="component" value="Unassembled WGS sequence"/>
</dbReference>
<organism evidence="2 3">
    <name type="scientific">Saccharothrix coeruleofusca</name>
    <dbReference type="NCBI Taxonomy" id="33919"/>
    <lineage>
        <taxon>Bacteria</taxon>
        <taxon>Bacillati</taxon>
        <taxon>Actinomycetota</taxon>
        <taxon>Actinomycetes</taxon>
        <taxon>Pseudonocardiales</taxon>
        <taxon>Pseudonocardiaceae</taxon>
        <taxon>Saccharothrix</taxon>
    </lineage>
</organism>
<name>A0A918AMJ9_9PSEU</name>
<feature type="region of interest" description="Disordered" evidence="1">
    <location>
        <begin position="1"/>
        <end position="37"/>
    </location>
</feature>
<evidence type="ECO:0000313" key="3">
    <source>
        <dbReference type="Proteomes" id="UP000639606"/>
    </source>
</evidence>
<reference evidence="2" key="2">
    <citation type="submission" date="2020-09" db="EMBL/GenBank/DDBJ databases">
        <authorList>
            <person name="Sun Q."/>
            <person name="Ohkuma M."/>
        </authorList>
    </citation>
    <scope>NUCLEOTIDE SEQUENCE</scope>
    <source>
        <strain evidence="2">JCM 3313</strain>
    </source>
</reference>
<feature type="compositionally biased region" description="Polar residues" evidence="1">
    <location>
        <begin position="27"/>
        <end position="37"/>
    </location>
</feature>
<sequence>MTSGSSPASLRCTLPRRQSVRVEQPDAQCSHTLGVDTRSNGRARNRYAALVSAPTGQIWMVLPEK</sequence>